<dbReference type="SUPFAM" id="SSF50729">
    <property type="entry name" value="PH domain-like"/>
    <property type="match status" value="1"/>
</dbReference>
<feature type="compositionally biased region" description="Low complexity" evidence="2">
    <location>
        <begin position="1"/>
        <end position="14"/>
    </location>
</feature>
<dbReference type="Proteomes" id="UP000030816">
    <property type="component" value="Unassembled WGS sequence"/>
</dbReference>
<evidence type="ECO:0000259" key="3">
    <source>
        <dbReference type="PROSITE" id="PS50003"/>
    </source>
</evidence>
<dbReference type="SMART" id="SM00233">
    <property type="entry name" value="PH"/>
    <property type="match status" value="1"/>
</dbReference>
<feature type="region of interest" description="Disordered" evidence="2">
    <location>
        <begin position="416"/>
        <end position="506"/>
    </location>
</feature>
<evidence type="ECO:0000313" key="5">
    <source>
        <dbReference type="Proteomes" id="UP000030816"/>
    </source>
</evidence>
<dbReference type="Pfam" id="PF20400">
    <property type="entry name" value="BAR_4"/>
    <property type="match status" value="1"/>
</dbReference>
<dbReference type="InterPro" id="IPR001849">
    <property type="entry name" value="PH_domain"/>
</dbReference>
<dbReference type="InterPro" id="IPR046868">
    <property type="entry name" value="BAR_4"/>
</dbReference>
<keyword evidence="5" id="KW-1185">Reference proteome</keyword>
<dbReference type="HOGENOM" id="CLU_038067_0_0_1"/>
<name>A0A0B2X5R3_METAS</name>
<dbReference type="GeneID" id="63735175"/>
<dbReference type="PANTHER" id="PTHR31941:SF1">
    <property type="entry name" value="CYTOSKELETAL SIGNALING PROTEIN SLM1"/>
    <property type="match status" value="1"/>
</dbReference>
<dbReference type="CDD" id="cd13311">
    <property type="entry name" value="PH_Slm1"/>
    <property type="match status" value="1"/>
</dbReference>
<dbReference type="RefSeq" id="XP_040682784.1">
    <property type="nucleotide sequence ID" value="XM_040819519.1"/>
</dbReference>
<dbReference type="Gene3D" id="2.30.29.30">
    <property type="entry name" value="Pleckstrin-homology domain (PH domain)/Phosphotyrosine-binding domain (PTB)"/>
    <property type="match status" value="1"/>
</dbReference>
<evidence type="ECO:0000256" key="1">
    <source>
        <dbReference type="ARBA" id="ARBA00022553"/>
    </source>
</evidence>
<dbReference type="InterPro" id="IPR046869">
    <property type="entry name" value="SLM1/RGC1-like_PH"/>
</dbReference>
<reference evidence="4 5" key="1">
    <citation type="journal article" date="2014" name="Proc. Natl. Acad. Sci. U.S.A.">
        <title>Trajectory and genomic determinants of fungal-pathogen speciation and host adaptation.</title>
        <authorList>
            <person name="Hu X."/>
            <person name="Xiao G."/>
            <person name="Zheng P."/>
            <person name="Shang Y."/>
            <person name="Su Y."/>
            <person name="Zhang X."/>
            <person name="Liu X."/>
            <person name="Zhan S."/>
            <person name="St Leger R.J."/>
            <person name="Wang C."/>
        </authorList>
    </citation>
    <scope>NUCLEOTIDE SEQUENCE [LARGE SCALE GENOMIC DNA]</scope>
    <source>
        <strain evidence="4 5">ARSEF 1941</strain>
    </source>
</reference>
<dbReference type="STRING" id="1081103.A0A0B2X5R3"/>
<evidence type="ECO:0000313" key="4">
    <source>
        <dbReference type="EMBL" id="KHO01719.1"/>
    </source>
</evidence>
<protein>
    <submittedName>
        <fullName evidence="4">PH domain protein</fullName>
    </submittedName>
</protein>
<dbReference type="AlphaFoldDB" id="A0A0B2X5R3"/>
<organism evidence="4 5">
    <name type="scientific">Metarhizium album (strain ARSEF 1941)</name>
    <dbReference type="NCBI Taxonomy" id="1081103"/>
    <lineage>
        <taxon>Eukaryota</taxon>
        <taxon>Fungi</taxon>
        <taxon>Dikarya</taxon>
        <taxon>Ascomycota</taxon>
        <taxon>Pezizomycotina</taxon>
        <taxon>Sordariomycetes</taxon>
        <taxon>Hypocreomycetidae</taxon>
        <taxon>Hypocreales</taxon>
        <taxon>Clavicipitaceae</taxon>
        <taxon>Metarhizium</taxon>
    </lineage>
</organism>
<dbReference type="Gene3D" id="1.20.1270.60">
    <property type="entry name" value="Arfaptin homology (AH) domain/BAR domain"/>
    <property type="match status" value="1"/>
</dbReference>
<feature type="domain" description="PH" evidence="3">
    <location>
        <begin position="304"/>
        <end position="413"/>
    </location>
</feature>
<dbReference type="InterPro" id="IPR043453">
    <property type="entry name" value="Slm1_PH"/>
</dbReference>
<sequence length="506" mass="54434">MTSPISPTSTTMPSRAATGVSGQAEEAVPDFDPNTTVGLLAERLQAWKHACGYLEDYVTAVEKIHGRQAKEYEKALKTISNPLREGHHFDQSLGGIAGFFENMRSNTQAQVNTNIETEKSLKGSVLPILERLHKEIKHKAKELHGGAHGSAKEVEKLRNTTQKHIELLGQQTASYDSAGGKLQAGDDPYVVHRGVMHRLSNQVVAENNHHNDLIAVQNNFRAFEAHVVEVFQQAVEAFAQLVGGQGEKTRALYNDMLGTVQRVPVDFEWQNFVQRCSDRLANPNDPPRALDAIQFPNMEHPSTKPLIEGSLERKSRNKLSWGYSTGYYVVTPAKWLHGFKDSDDARVDPKPELSVFLPDAVVGAPSGEKFNVKGKDKSGTVSSKLTGSMELAFKAHSPADAQKWFHVIKEVCGATGPAEPASPTTSSPAAASPVATTSAVGQAGDDKADDALETNPDAKLSPHEDQPGPPPATAAAAGGHKAQEAGVTGGEAVSSYPDDKKPPVAE</sequence>
<feature type="compositionally biased region" description="Low complexity" evidence="2">
    <location>
        <begin position="473"/>
        <end position="486"/>
    </location>
</feature>
<dbReference type="PANTHER" id="PTHR31941">
    <property type="entry name" value="CYTOSKELETAL SIGNALING PROTEIN SLM1"/>
    <property type="match status" value="1"/>
</dbReference>
<dbReference type="SUPFAM" id="SSF103657">
    <property type="entry name" value="BAR/IMD domain-like"/>
    <property type="match status" value="1"/>
</dbReference>
<evidence type="ECO:0000256" key="2">
    <source>
        <dbReference type="SAM" id="MobiDB-lite"/>
    </source>
</evidence>
<comment type="caution">
    <text evidence="4">The sequence shown here is derived from an EMBL/GenBank/DDBJ whole genome shotgun (WGS) entry which is preliminary data.</text>
</comment>
<dbReference type="PROSITE" id="PS50003">
    <property type="entry name" value="PH_DOMAIN"/>
    <property type="match status" value="1"/>
</dbReference>
<keyword evidence="1" id="KW-0597">Phosphoprotein</keyword>
<dbReference type="InterPro" id="IPR027267">
    <property type="entry name" value="AH/BAR_dom_sf"/>
</dbReference>
<accession>A0A0B2X5R3</accession>
<feature type="compositionally biased region" description="Basic and acidic residues" evidence="2">
    <location>
        <begin position="497"/>
        <end position="506"/>
    </location>
</feature>
<feature type="compositionally biased region" description="Low complexity" evidence="2">
    <location>
        <begin position="416"/>
        <end position="439"/>
    </location>
</feature>
<dbReference type="InterPro" id="IPR011993">
    <property type="entry name" value="PH-like_dom_sf"/>
</dbReference>
<proteinExistence type="predicted"/>
<dbReference type="EMBL" id="AZHE01000001">
    <property type="protein sequence ID" value="KHO01719.1"/>
    <property type="molecule type" value="Genomic_DNA"/>
</dbReference>
<feature type="region of interest" description="Disordered" evidence="2">
    <location>
        <begin position="1"/>
        <end position="29"/>
    </location>
</feature>
<dbReference type="OrthoDB" id="2264563at2759"/>
<dbReference type="Pfam" id="PF20399">
    <property type="entry name" value="PH_20"/>
    <property type="match status" value="1"/>
</dbReference>
<gene>
    <name evidence="4" type="ORF">MAM_00720</name>
</gene>